<accession>A0A6B9G654</accession>
<reference evidence="3 4" key="1">
    <citation type="submission" date="2017-11" db="EMBL/GenBank/DDBJ databases">
        <title>Genome sequence of Pantoea cypripedii NE1.</title>
        <authorList>
            <person name="Nascimento F.X."/>
        </authorList>
    </citation>
    <scope>NUCLEOTIDE SEQUENCE [LARGE SCALE GENOMIC DNA]</scope>
    <source>
        <strain evidence="3 4">NE1</strain>
        <plasmid evidence="4">pne1b</plasmid>
    </source>
</reference>
<keyword evidence="2" id="KW-0812">Transmembrane</keyword>
<evidence type="ECO:0000313" key="4">
    <source>
        <dbReference type="Proteomes" id="UP000502005"/>
    </source>
</evidence>
<geneLocation type="plasmid" evidence="4">
    <name>pne1b</name>
</geneLocation>
<dbReference type="AlphaFoldDB" id="A0A6B9G654"/>
<dbReference type="Proteomes" id="UP000502005">
    <property type="component" value="Plasmid pNE1B"/>
</dbReference>
<evidence type="ECO:0000256" key="1">
    <source>
        <dbReference type="SAM" id="Coils"/>
    </source>
</evidence>
<gene>
    <name evidence="3" type="ORF">CUN67_25050</name>
</gene>
<evidence type="ECO:0000256" key="2">
    <source>
        <dbReference type="SAM" id="Phobius"/>
    </source>
</evidence>
<keyword evidence="2" id="KW-1133">Transmembrane helix</keyword>
<evidence type="ECO:0000313" key="3">
    <source>
        <dbReference type="EMBL" id="QGY32262.1"/>
    </source>
</evidence>
<protein>
    <submittedName>
        <fullName evidence="3">Uncharacterized protein</fullName>
    </submittedName>
</protein>
<proteinExistence type="predicted"/>
<name>A0A6B9G654_PANCY</name>
<feature type="coiled-coil region" evidence="1">
    <location>
        <begin position="44"/>
        <end position="74"/>
    </location>
</feature>
<keyword evidence="2" id="KW-0472">Membrane</keyword>
<feature type="transmembrane region" description="Helical" evidence="2">
    <location>
        <begin position="12"/>
        <end position="31"/>
    </location>
</feature>
<dbReference type="EMBL" id="CP024770">
    <property type="protein sequence ID" value="QGY32262.1"/>
    <property type="molecule type" value="Genomic_DNA"/>
</dbReference>
<dbReference type="RefSeq" id="WP_208718156.1">
    <property type="nucleotide sequence ID" value="NZ_CP024770.1"/>
</dbReference>
<keyword evidence="3" id="KW-0614">Plasmid</keyword>
<sequence length="171" mass="19164">MTPRFSLTPPWARYALLTTGLLCLPIAGLIVHDSSRQQQLTLEAGQMQQQLHTQQQALRTLREAQQRLMRQQQQQQTTSPSLVMLEKIGSVMRPDVVLRAADVSPGQQAVRLEVSSKSLAAVLEFSQDLQKLPAKVALDNHRQATDKNPEWPVLAVLDVNFHPEKGDEANR</sequence>
<organism evidence="3 4">
    <name type="scientific">Pantoea cypripedii</name>
    <name type="common">Pectobacterium cypripedii</name>
    <name type="synonym">Erwinia cypripedii</name>
    <dbReference type="NCBI Taxonomy" id="55209"/>
    <lineage>
        <taxon>Bacteria</taxon>
        <taxon>Pseudomonadati</taxon>
        <taxon>Pseudomonadota</taxon>
        <taxon>Gammaproteobacteria</taxon>
        <taxon>Enterobacterales</taxon>
        <taxon>Erwiniaceae</taxon>
        <taxon>Pantoea</taxon>
    </lineage>
</organism>
<keyword evidence="1" id="KW-0175">Coiled coil</keyword>